<evidence type="ECO:0000313" key="2">
    <source>
        <dbReference type="Proteomes" id="UP000593744"/>
    </source>
</evidence>
<protein>
    <submittedName>
        <fullName evidence="1">Uncharacterized protein</fullName>
    </submittedName>
</protein>
<organism evidence="1 2">
    <name type="scientific">uncultured phage cr10_1</name>
    <dbReference type="NCBI Taxonomy" id="2772066"/>
    <lineage>
        <taxon>Viruses</taxon>
        <taxon>Duplodnaviria</taxon>
        <taxon>Heunggongvirae</taxon>
        <taxon>Uroviricota</taxon>
        <taxon>Caudoviricetes</taxon>
        <taxon>Crassvirales</taxon>
        <taxon>Suoliviridae</taxon>
        <taxon>Boorivirinae</taxon>
        <taxon>Canhaevirus</taxon>
        <taxon>Canhaevirus hiberniae</taxon>
    </lineage>
</organism>
<dbReference type="EMBL" id="MT774382">
    <property type="protein sequence ID" value="QOR58653.1"/>
    <property type="molecule type" value="Genomic_DNA"/>
</dbReference>
<dbReference type="RefSeq" id="YP_010110811.1">
    <property type="nucleotide sequence ID" value="NC_055875.1"/>
</dbReference>
<name>A0A7M1RW69_9CAUD</name>
<proteinExistence type="predicted"/>
<dbReference type="KEGG" id="vg:65129133"/>
<dbReference type="GeneID" id="65129133"/>
<evidence type="ECO:0000313" key="1">
    <source>
        <dbReference type="EMBL" id="QOR58653.1"/>
    </source>
</evidence>
<sequence length="30" mass="3509">MENKNVLEEYDLIVDLGPVKDEEESENVEE</sequence>
<keyword evidence="2" id="KW-1185">Reference proteome</keyword>
<dbReference type="Proteomes" id="UP000593744">
    <property type="component" value="Segment"/>
</dbReference>
<reference evidence="1 2" key="1">
    <citation type="submission" date="2020-07" db="EMBL/GenBank/DDBJ databases">
        <title>Taxonomic proposal: Crassvirales, a new order of highly abundant and diverse bacterial viruses.</title>
        <authorList>
            <person name="Shkoporov A.N."/>
            <person name="Stockdale S.R."/>
            <person name="Guerin E."/>
            <person name="Ross R.P."/>
            <person name="Hill C."/>
        </authorList>
    </citation>
    <scope>NUCLEOTIDE SEQUENCE [LARGE SCALE GENOMIC DNA]</scope>
</reference>
<accession>A0A7M1RW69</accession>